<gene>
    <name evidence="1" type="ORF">B0H94_103178</name>
</gene>
<keyword evidence="2" id="KW-1185">Reference proteome</keyword>
<dbReference type="Pfam" id="PF09969">
    <property type="entry name" value="DUF2203"/>
    <property type="match status" value="1"/>
</dbReference>
<evidence type="ECO:0000313" key="2">
    <source>
        <dbReference type="Proteomes" id="UP000242310"/>
    </source>
</evidence>
<sequence length="133" mass="15450">MFHKYFTVREANACLPEVKAAIARLQTLEREFESKHLLLDETIEEGDRFILEASLDFIDLEARMVVKHLESEGILVKSIAQGIVDFPVMIYGKPMLLCWHQGEEYVSYVHGLNEGYHGRKHLRELLENCEEDD</sequence>
<name>A0A2P8HWF9_9BACI</name>
<organism evidence="1 2">
    <name type="scientific">Salsuginibacillus halophilus</name>
    <dbReference type="NCBI Taxonomy" id="517424"/>
    <lineage>
        <taxon>Bacteria</taxon>
        <taxon>Bacillati</taxon>
        <taxon>Bacillota</taxon>
        <taxon>Bacilli</taxon>
        <taxon>Bacillales</taxon>
        <taxon>Bacillaceae</taxon>
        <taxon>Salsuginibacillus</taxon>
    </lineage>
</organism>
<evidence type="ECO:0008006" key="3">
    <source>
        <dbReference type="Google" id="ProtNLM"/>
    </source>
</evidence>
<accession>A0A2P8HWF9</accession>
<protein>
    <recommendedName>
        <fullName evidence="3">DUF2203 family protein</fullName>
    </recommendedName>
</protein>
<dbReference type="EMBL" id="PYAV01000003">
    <property type="protein sequence ID" value="PSL50566.1"/>
    <property type="molecule type" value="Genomic_DNA"/>
</dbReference>
<dbReference type="OrthoDB" id="9802910at2"/>
<dbReference type="AlphaFoldDB" id="A0A2P8HWF9"/>
<reference evidence="1 2" key="1">
    <citation type="submission" date="2018-03" db="EMBL/GenBank/DDBJ databases">
        <title>Genomic Encyclopedia of Type Strains, Phase III (KMG-III): the genomes of soil and plant-associated and newly described type strains.</title>
        <authorList>
            <person name="Whitman W."/>
        </authorList>
    </citation>
    <scope>NUCLEOTIDE SEQUENCE [LARGE SCALE GENOMIC DNA]</scope>
    <source>
        <strain evidence="1 2">CGMCC 1.07653</strain>
    </source>
</reference>
<comment type="caution">
    <text evidence="1">The sequence shown here is derived from an EMBL/GenBank/DDBJ whole genome shotgun (WGS) entry which is preliminary data.</text>
</comment>
<proteinExistence type="predicted"/>
<dbReference type="Proteomes" id="UP000242310">
    <property type="component" value="Unassembled WGS sequence"/>
</dbReference>
<dbReference type="InterPro" id="IPR018699">
    <property type="entry name" value="DUF2203"/>
</dbReference>
<dbReference type="RefSeq" id="WP_106587887.1">
    <property type="nucleotide sequence ID" value="NZ_PYAV01000003.1"/>
</dbReference>
<evidence type="ECO:0000313" key="1">
    <source>
        <dbReference type="EMBL" id="PSL50566.1"/>
    </source>
</evidence>
<dbReference type="PIRSF" id="PIRSF016498">
    <property type="entry name" value="UCP016498"/>
    <property type="match status" value="1"/>
</dbReference>